<comment type="caution">
    <text evidence="2">The sequence shown here is derived from an EMBL/GenBank/DDBJ whole genome shotgun (WGS) entry which is preliminary data.</text>
</comment>
<evidence type="ECO:0008006" key="4">
    <source>
        <dbReference type="Google" id="ProtNLM"/>
    </source>
</evidence>
<gene>
    <name evidence="2" type="ORF">Goshw_005794</name>
</gene>
<sequence length="110" mass="12112">MAVVENASNQDTSAATIMSNDQDQSKYRSTTNLSLHNNEQGLYNKIDGSNGGGGKNELGDSFKRDMRELQKPFSKLNPMLEEFLPHSLVNSGLNGGFHTNNIVLQNNNKI</sequence>
<name>A0A7J9L1C5_GOSSC</name>
<keyword evidence="3" id="KW-1185">Reference proteome</keyword>
<accession>A0A7J9L1C5</accession>
<evidence type="ECO:0000313" key="2">
    <source>
        <dbReference type="EMBL" id="MBA0852481.1"/>
    </source>
</evidence>
<proteinExistence type="predicted"/>
<dbReference type="OrthoDB" id="10344915at2759"/>
<evidence type="ECO:0000313" key="3">
    <source>
        <dbReference type="Proteomes" id="UP000593576"/>
    </source>
</evidence>
<feature type="region of interest" description="Disordered" evidence="1">
    <location>
        <begin position="1"/>
        <end position="60"/>
    </location>
</feature>
<dbReference type="AlphaFoldDB" id="A0A7J9L1C5"/>
<organism evidence="2 3">
    <name type="scientific">Gossypium schwendimanii</name>
    <name type="common">Cotton</name>
    <dbReference type="NCBI Taxonomy" id="34291"/>
    <lineage>
        <taxon>Eukaryota</taxon>
        <taxon>Viridiplantae</taxon>
        <taxon>Streptophyta</taxon>
        <taxon>Embryophyta</taxon>
        <taxon>Tracheophyta</taxon>
        <taxon>Spermatophyta</taxon>
        <taxon>Magnoliopsida</taxon>
        <taxon>eudicotyledons</taxon>
        <taxon>Gunneridae</taxon>
        <taxon>Pentapetalae</taxon>
        <taxon>rosids</taxon>
        <taxon>malvids</taxon>
        <taxon>Malvales</taxon>
        <taxon>Malvaceae</taxon>
        <taxon>Malvoideae</taxon>
        <taxon>Gossypium</taxon>
    </lineage>
</organism>
<evidence type="ECO:0000256" key="1">
    <source>
        <dbReference type="SAM" id="MobiDB-lite"/>
    </source>
</evidence>
<dbReference type="EMBL" id="JABFAF010000004">
    <property type="protein sequence ID" value="MBA0852481.1"/>
    <property type="molecule type" value="Genomic_DNA"/>
</dbReference>
<protein>
    <recommendedName>
        <fullName evidence="4">Ataxin-2 C-terminal domain-containing protein</fullName>
    </recommendedName>
</protein>
<dbReference type="Proteomes" id="UP000593576">
    <property type="component" value="Unassembled WGS sequence"/>
</dbReference>
<reference evidence="2 3" key="1">
    <citation type="journal article" date="2019" name="Genome Biol. Evol.">
        <title>Insights into the evolution of the New World diploid cottons (Gossypium, subgenus Houzingenia) based on genome sequencing.</title>
        <authorList>
            <person name="Grover C.E."/>
            <person name="Arick M.A. 2nd"/>
            <person name="Thrash A."/>
            <person name="Conover J.L."/>
            <person name="Sanders W.S."/>
            <person name="Peterson D.G."/>
            <person name="Frelichowski J.E."/>
            <person name="Scheffler J.A."/>
            <person name="Scheffler B.E."/>
            <person name="Wendel J.F."/>
        </authorList>
    </citation>
    <scope>NUCLEOTIDE SEQUENCE [LARGE SCALE GENOMIC DNA]</scope>
    <source>
        <strain evidence="2">1</strain>
        <tissue evidence="2">Leaf</tissue>
    </source>
</reference>
<feature type="compositionally biased region" description="Polar residues" evidence="1">
    <location>
        <begin position="1"/>
        <end position="41"/>
    </location>
</feature>